<dbReference type="GO" id="GO:0016887">
    <property type="term" value="F:ATP hydrolysis activity"/>
    <property type="evidence" value="ECO:0007669"/>
    <property type="project" value="TreeGrafter"/>
</dbReference>
<dbReference type="SMART" id="SM00382">
    <property type="entry name" value="AAA"/>
    <property type="match status" value="1"/>
</dbReference>
<dbReference type="PROSITE" id="PS00662">
    <property type="entry name" value="T2SP_E"/>
    <property type="match status" value="1"/>
</dbReference>
<dbReference type="PANTHER" id="PTHR30258:SF1">
    <property type="entry name" value="PROTEIN TRANSPORT PROTEIN HOFB HOMOLOG"/>
    <property type="match status" value="1"/>
</dbReference>
<feature type="domain" description="Bacterial type II secretion system protein E" evidence="4">
    <location>
        <begin position="379"/>
        <end position="393"/>
    </location>
</feature>
<evidence type="ECO:0000313" key="5">
    <source>
        <dbReference type="EMBL" id="SHF18512.1"/>
    </source>
</evidence>
<reference evidence="6" key="1">
    <citation type="submission" date="2016-11" db="EMBL/GenBank/DDBJ databases">
        <authorList>
            <person name="Varghese N."/>
            <person name="Submissions S."/>
        </authorList>
    </citation>
    <scope>NUCLEOTIDE SEQUENCE [LARGE SCALE GENOMIC DNA]</scope>
    <source>
        <strain evidence="6">DSM 10124</strain>
    </source>
</reference>
<organism evidence="5 6">
    <name type="scientific">Caloramator proteoclasticus DSM 10124</name>
    <dbReference type="NCBI Taxonomy" id="1121262"/>
    <lineage>
        <taxon>Bacteria</taxon>
        <taxon>Bacillati</taxon>
        <taxon>Bacillota</taxon>
        <taxon>Clostridia</taxon>
        <taxon>Eubacteriales</taxon>
        <taxon>Clostridiaceae</taxon>
        <taxon>Caloramator</taxon>
    </lineage>
</organism>
<evidence type="ECO:0000256" key="2">
    <source>
        <dbReference type="ARBA" id="ARBA00022741"/>
    </source>
</evidence>
<dbReference type="InterPro" id="IPR037257">
    <property type="entry name" value="T2SS_E_N_sf"/>
</dbReference>
<dbReference type="RefSeq" id="WP_073249353.1">
    <property type="nucleotide sequence ID" value="NZ_FQVG01000040.1"/>
</dbReference>
<dbReference type="Gene3D" id="1.10.40.70">
    <property type="match status" value="1"/>
</dbReference>
<name>A0A1M4ZL20_9CLOT</name>
<accession>A0A1M4ZL20</accession>
<dbReference type="FunFam" id="3.30.300.160:FF:000002">
    <property type="entry name" value="Type II secretion system protein E"/>
    <property type="match status" value="1"/>
</dbReference>
<dbReference type="PANTHER" id="PTHR30258">
    <property type="entry name" value="TYPE II SECRETION SYSTEM PROTEIN GSPE-RELATED"/>
    <property type="match status" value="1"/>
</dbReference>
<gene>
    <name evidence="5" type="ORF">SAMN02746091_01949</name>
</gene>
<dbReference type="InterPro" id="IPR003593">
    <property type="entry name" value="AAA+_ATPase"/>
</dbReference>
<keyword evidence="6" id="KW-1185">Reference proteome</keyword>
<keyword evidence="2" id="KW-0547">Nucleotide-binding</keyword>
<evidence type="ECO:0000256" key="1">
    <source>
        <dbReference type="ARBA" id="ARBA00006611"/>
    </source>
</evidence>
<keyword evidence="3" id="KW-0067">ATP-binding</keyword>
<dbReference type="SUPFAM" id="SSF52540">
    <property type="entry name" value="P-loop containing nucleoside triphosphate hydrolases"/>
    <property type="match status" value="1"/>
</dbReference>
<comment type="similarity">
    <text evidence="1">Belongs to the GSP E family.</text>
</comment>
<dbReference type="Pfam" id="PF05157">
    <property type="entry name" value="MshEN"/>
    <property type="match status" value="1"/>
</dbReference>
<dbReference type="FunFam" id="3.30.450.90:FF:000001">
    <property type="entry name" value="Type II secretion system ATPase GspE"/>
    <property type="match status" value="1"/>
</dbReference>
<dbReference type="CDD" id="cd01129">
    <property type="entry name" value="PulE-GspE-like"/>
    <property type="match status" value="1"/>
</dbReference>
<dbReference type="InterPro" id="IPR007831">
    <property type="entry name" value="T2SS_GspE_N"/>
</dbReference>
<dbReference type="Proteomes" id="UP000184423">
    <property type="component" value="Unassembled WGS sequence"/>
</dbReference>
<evidence type="ECO:0000256" key="3">
    <source>
        <dbReference type="ARBA" id="ARBA00022840"/>
    </source>
</evidence>
<dbReference type="Gene3D" id="3.30.450.90">
    <property type="match status" value="1"/>
</dbReference>
<dbReference type="SUPFAM" id="SSF160246">
    <property type="entry name" value="EspE N-terminal domain-like"/>
    <property type="match status" value="1"/>
</dbReference>
<dbReference type="EMBL" id="FQVG01000040">
    <property type="protein sequence ID" value="SHF18512.1"/>
    <property type="molecule type" value="Genomic_DNA"/>
</dbReference>
<dbReference type="FunFam" id="3.40.50.300:FF:000398">
    <property type="entry name" value="Type IV pilus assembly ATPase PilB"/>
    <property type="match status" value="1"/>
</dbReference>
<dbReference type="GO" id="GO:0005886">
    <property type="term" value="C:plasma membrane"/>
    <property type="evidence" value="ECO:0007669"/>
    <property type="project" value="TreeGrafter"/>
</dbReference>
<evidence type="ECO:0000259" key="4">
    <source>
        <dbReference type="PROSITE" id="PS00662"/>
    </source>
</evidence>
<dbReference type="GO" id="GO:0005524">
    <property type="term" value="F:ATP binding"/>
    <property type="evidence" value="ECO:0007669"/>
    <property type="project" value="UniProtKB-KW"/>
</dbReference>
<proteinExistence type="inferred from homology"/>
<sequence>MQQRKRLGEFLIDAGLLTPEQLQKALNIQKNTNKKLGEVLVENGFVTEDQIIEVLEYQLGIPHVKLDRYPIDQECVKLVSETLAKRHTLLPIKFERDKLIVAMADPLNIFALEDVQIYTGKDVQPVLAKEEEIKRFINKYYGKQEALKAAEEFKRENKGLKFEKTKNPRAVDDDVQGPIVKLVNSIFEQAINQRASDIHIEPFEEEVKIKFRIDGILYEIMKVEYELHAPLVARIKVIGNMDIAEKRVPQDGRTTFEIYDREYDMRISSLPTVFGEKIVIRIADKREFLKDKKNLGFLDHDLELYEKLISSPHGIILVSGPTGSGKSTTLYTALRELNTGDRNIITVEDPVESTIYGVNQVEVNPKAGLTFAAALRSILRQDPDIIMIGEIRDKETAEIAVRAAITGHLVLSTIHTNDAPSSVTRLIDMGIESFMISSSLIGVIAQRLVRRICPHCKEEYIASLDEIKALGLDEDKEYKLYRGRGCLYCGQKGYIGRTGIYEILAIDKELRTAITKGLSSDELKDMAINKGMVTLKNSCIEKVLNGETTVEEYLRVTYSMD</sequence>
<dbReference type="Pfam" id="PF00437">
    <property type="entry name" value="T2SSE"/>
    <property type="match status" value="1"/>
</dbReference>
<protein>
    <submittedName>
        <fullName evidence="5">Type IV pilus assembly protein PilB</fullName>
    </submittedName>
</protein>
<dbReference type="InterPro" id="IPR027417">
    <property type="entry name" value="P-loop_NTPase"/>
</dbReference>
<dbReference type="Gene3D" id="3.40.50.300">
    <property type="entry name" value="P-loop containing nucleotide triphosphate hydrolases"/>
    <property type="match status" value="1"/>
</dbReference>
<evidence type="ECO:0000313" key="6">
    <source>
        <dbReference type="Proteomes" id="UP000184423"/>
    </source>
</evidence>
<dbReference type="Gene3D" id="3.30.300.160">
    <property type="entry name" value="Type II secretion system, protein E, N-terminal domain"/>
    <property type="match status" value="1"/>
</dbReference>
<dbReference type="AlphaFoldDB" id="A0A1M4ZL20"/>
<dbReference type="InterPro" id="IPR001482">
    <property type="entry name" value="T2SS/T4SS_dom"/>
</dbReference>